<keyword evidence="5 12" id="KW-0812">Transmembrane</keyword>
<evidence type="ECO:0000256" key="3">
    <source>
        <dbReference type="ARBA" id="ARBA00022475"/>
    </source>
</evidence>
<name>A0A7W2DUR9_9ACTN</name>
<sequence length="471" mass="48951">MRIDGKRSLRLPSTALAVLGLLLVGVSATPAYADTVRARQWHLDAMRADDMWKTSTGRGITVAVIDSGVDDTLADLRGQVLEGRDFSWQRGNEHTDIAGHGTGIAALIAATGSRGAVNGSYGLAPGTKILPVRMRYNEEEFGQVDAGAEYARVLTKAIRYASDSKAQIINISMAAANSPGRKNVGTPALAAAVRYALAKGKLIFAGAGNSGDTSNRPQYPASTPGVVGVGAITPQIKRASFSQHGSEVDITAPGVDMYHACPGGTQVCESEGTSDATAIASASAALIWAAHPDWTNNQVLRVLINTMKGNEKSPTRNDDFGYGIVRPRAALQDPGDPGPADEYPLPDLAAAASESASPAASKSSEAADSDRAEGSHGTVAAPQDEDGNTTLWIALGISAAALLGTAIVVLSMRARRNRPNSPFVPAAPSVPPAHQPYAPPQQQYPPYAPPPPRSHTPGSPPDGAPRQPGQQ</sequence>
<feature type="active site" description="Charge relay system" evidence="10">
    <location>
        <position position="66"/>
    </location>
</feature>
<feature type="region of interest" description="Disordered" evidence="11">
    <location>
        <begin position="420"/>
        <end position="471"/>
    </location>
</feature>
<keyword evidence="8 12" id="KW-1133">Transmembrane helix</keyword>
<evidence type="ECO:0000256" key="6">
    <source>
        <dbReference type="ARBA" id="ARBA00022801"/>
    </source>
</evidence>
<feature type="compositionally biased region" description="Pro residues" evidence="11">
    <location>
        <begin position="428"/>
        <end position="463"/>
    </location>
</feature>
<gene>
    <name evidence="15" type="primary">mycP</name>
    <name evidence="15" type="ORF">H1X69_17040</name>
</gene>
<dbReference type="PRINTS" id="PR00723">
    <property type="entry name" value="SUBTILISIN"/>
</dbReference>
<evidence type="ECO:0000256" key="5">
    <source>
        <dbReference type="ARBA" id="ARBA00022692"/>
    </source>
</evidence>
<evidence type="ECO:0000256" key="11">
    <source>
        <dbReference type="SAM" id="MobiDB-lite"/>
    </source>
</evidence>
<reference evidence="15 16" key="1">
    <citation type="submission" date="2020-07" db="EMBL/GenBank/DDBJ databases">
        <title>Differential regulation of undecylprodigiosin biosynthesis in the yeast-scavenging Streptomyces strain MBK6.</title>
        <authorList>
            <person name="Baral B."/>
            <person name="Siitonen V."/>
            <person name="Laughlin M."/>
            <person name="Yamada K."/>
            <person name="Ilomaeki M."/>
            <person name="Metsae-Ketelae M."/>
            <person name="Niemi J."/>
        </authorList>
    </citation>
    <scope>NUCLEOTIDE SEQUENCE [LARGE SCALE GENOMIC DNA]</scope>
    <source>
        <strain evidence="15 16">MBK6</strain>
    </source>
</reference>
<dbReference type="InterPro" id="IPR000209">
    <property type="entry name" value="Peptidase_S8/S53_dom"/>
</dbReference>
<evidence type="ECO:0000313" key="16">
    <source>
        <dbReference type="Proteomes" id="UP000587608"/>
    </source>
</evidence>
<dbReference type="GO" id="GO:0005886">
    <property type="term" value="C:plasma membrane"/>
    <property type="evidence" value="ECO:0007669"/>
    <property type="project" value="UniProtKB-SubCell"/>
</dbReference>
<evidence type="ECO:0000256" key="2">
    <source>
        <dbReference type="ARBA" id="ARBA00011073"/>
    </source>
</evidence>
<feature type="active site" description="Charge relay system" evidence="10">
    <location>
        <position position="274"/>
    </location>
</feature>
<dbReference type="InterPro" id="IPR036852">
    <property type="entry name" value="Peptidase_S8/S53_dom_sf"/>
</dbReference>
<dbReference type="NCBIfam" id="TIGR03921">
    <property type="entry name" value="T7SS_mycosin"/>
    <property type="match status" value="1"/>
</dbReference>
<evidence type="ECO:0000259" key="14">
    <source>
        <dbReference type="Pfam" id="PF00082"/>
    </source>
</evidence>
<evidence type="ECO:0000256" key="1">
    <source>
        <dbReference type="ARBA" id="ARBA00004162"/>
    </source>
</evidence>
<evidence type="ECO:0000256" key="8">
    <source>
        <dbReference type="ARBA" id="ARBA00022989"/>
    </source>
</evidence>
<dbReference type="GO" id="GO:0004252">
    <property type="term" value="F:serine-type endopeptidase activity"/>
    <property type="evidence" value="ECO:0007669"/>
    <property type="project" value="UniProtKB-UniRule"/>
</dbReference>
<accession>A0A7W2DUR9</accession>
<dbReference type="InterPro" id="IPR050131">
    <property type="entry name" value="Peptidase_S8_subtilisin-like"/>
</dbReference>
<feature type="active site" description="Charge relay system" evidence="10">
    <location>
        <position position="100"/>
    </location>
</feature>
<feature type="domain" description="Peptidase S8/S53" evidence="14">
    <location>
        <begin position="57"/>
        <end position="323"/>
    </location>
</feature>
<feature type="region of interest" description="Disordered" evidence="11">
    <location>
        <begin position="350"/>
        <end position="384"/>
    </location>
</feature>
<evidence type="ECO:0000256" key="12">
    <source>
        <dbReference type="SAM" id="Phobius"/>
    </source>
</evidence>
<dbReference type="AlphaFoldDB" id="A0A7W2DUR9"/>
<proteinExistence type="inferred from homology"/>
<keyword evidence="7 10" id="KW-0720">Serine protease</keyword>
<keyword evidence="4 10" id="KW-0645">Protease</keyword>
<feature type="compositionally biased region" description="Low complexity" evidence="11">
    <location>
        <begin position="350"/>
        <end position="366"/>
    </location>
</feature>
<dbReference type="Pfam" id="PF00082">
    <property type="entry name" value="Peptidase_S8"/>
    <property type="match status" value="1"/>
</dbReference>
<comment type="similarity">
    <text evidence="2 10">Belongs to the peptidase S8 family.</text>
</comment>
<evidence type="ECO:0000256" key="10">
    <source>
        <dbReference type="PROSITE-ProRule" id="PRU01240"/>
    </source>
</evidence>
<keyword evidence="9 12" id="KW-0472">Membrane</keyword>
<organism evidence="15 16">
    <name type="scientific">Streptomyces griseoaurantiacus</name>
    <dbReference type="NCBI Taxonomy" id="68213"/>
    <lineage>
        <taxon>Bacteria</taxon>
        <taxon>Bacillati</taxon>
        <taxon>Actinomycetota</taxon>
        <taxon>Actinomycetes</taxon>
        <taxon>Kitasatosporales</taxon>
        <taxon>Streptomycetaceae</taxon>
        <taxon>Streptomyces</taxon>
        <taxon>Streptomyces aurantiacus group</taxon>
    </lineage>
</organism>
<comment type="caution">
    <text evidence="15">The sequence shown here is derived from an EMBL/GenBank/DDBJ whole genome shotgun (WGS) entry which is preliminary data.</text>
</comment>
<dbReference type="PANTHER" id="PTHR43806:SF11">
    <property type="entry name" value="CEREVISIN-RELATED"/>
    <property type="match status" value="1"/>
</dbReference>
<dbReference type="GO" id="GO:0006508">
    <property type="term" value="P:proteolysis"/>
    <property type="evidence" value="ECO:0007669"/>
    <property type="project" value="UniProtKB-KW"/>
</dbReference>
<feature type="signal peptide" evidence="13">
    <location>
        <begin position="1"/>
        <end position="33"/>
    </location>
</feature>
<dbReference type="InterPro" id="IPR023834">
    <property type="entry name" value="T7SS_pept_S8A_mycosin"/>
</dbReference>
<dbReference type="RefSeq" id="WP_191853276.1">
    <property type="nucleotide sequence ID" value="NZ_JACERG010000011.1"/>
</dbReference>
<evidence type="ECO:0000256" key="7">
    <source>
        <dbReference type="ARBA" id="ARBA00022825"/>
    </source>
</evidence>
<dbReference type="PANTHER" id="PTHR43806">
    <property type="entry name" value="PEPTIDASE S8"/>
    <property type="match status" value="1"/>
</dbReference>
<evidence type="ECO:0000256" key="13">
    <source>
        <dbReference type="SAM" id="SignalP"/>
    </source>
</evidence>
<evidence type="ECO:0000256" key="9">
    <source>
        <dbReference type="ARBA" id="ARBA00023136"/>
    </source>
</evidence>
<keyword evidence="13" id="KW-0732">Signal</keyword>
<protein>
    <submittedName>
        <fullName evidence="15">Type VII secretion-associated serine protease mycosin</fullName>
    </submittedName>
</protein>
<dbReference type="PROSITE" id="PS51892">
    <property type="entry name" value="SUBTILASE"/>
    <property type="match status" value="1"/>
</dbReference>
<dbReference type="SUPFAM" id="SSF52743">
    <property type="entry name" value="Subtilisin-like"/>
    <property type="match status" value="1"/>
</dbReference>
<feature type="transmembrane region" description="Helical" evidence="12">
    <location>
        <begin position="391"/>
        <end position="410"/>
    </location>
</feature>
<dbReference type="EMBL" id="JACERG010000011">
    <property type="protein sequence ID" value="MBA5223112.1"/>
    <property type="molecule type" value="Genomic_DNA"/>
</dbReference>
<dbReference type="Proteomes" id="UP000587608">
    <property type="component" value="Unassembled WGS sequence"/>
</dbReference>
<feature type="chain" id="PRO_5030701922" evidence="13">
    <location>
        <begin position="34"/>
        <end position="471"/>
    </location>
</feature>
<dbReference type="Gene3D" id="3.40.50.200">
    <property type="entry name" value="Peptidase S8/S53 domain"/>
    <property type="match status" value="1"/>
</dbReference>
<keyword evidence="6 10" id="KW-0378">Hydrolase</keyword>
<dbReference type="InterPro" id="IPR015500">
    <property type="entry name" value="Peptidase_S8_subtilisin-rel"/>
</dbReference>
<evidence type="ECO:0000313" key="15">
    <source>
        <dbReference type="EMBL" id="MBA5223112.1"/>
    </source>
</evidence>
<comment type="subcellular location">
    <subcellularLocation>
        <location evidence="1">Cell membrane</location>
        <topology evidence="1">Single-pass membrane protein</topology>
    </subcellularLocation>
</comment>
<keyword evidence="3" id="KW-1003">Cell membrane</keyword>
<evidence type="ECO:0000256" key="4">
    <source>
        <dbReference type="ARBA" id="ARBA00022670"/>
    </source>
</evidence>